<evidence type="ECO:0000256" key="3">
    <source>
        <dbReference type="ARBA" id="ARBA00023082"/>
    </source>
</evidence>
<dbReference type="Pfam" id="PF04542">
    <property type="entry name" value="Sigma70_r2"/>
    <property type="match status" value="1"/>
</dbReference>
<evidence type="ECO:0000259" key="6">
    <source>
        <dbReference type="Pfam" id="PF08281"/>
    </source>
</evidence>
<gene>
    <name evidence="7" type="ORF">ACFSAH_10305</name>
</gene>
<dbReference type="InterPro" id="IPR039425">
    <property type="entry name" value="RNA_pol_sigma-70-like"/>
</dbReference>
<proteinExistence type="inferred from homology"/>
<dbReference type="PANTHER" id="PTHR43133">
    <property type="entry name" value="RNA POLYMERASE ECF-TYPE SIGMA FACTO"/>
    <property type="match status" value="1"/>
</dbReference>
<dbReference type="InterPro" id="IPR014284">
    <property type="entry name" value="RNA_pol_sigma-70_dom"/>
</dbReference>
<dbReference type="SUPFAM" id="SSF88946">
    <property type="entry name" value="Sigma2 domain of RNA polymerase sigma factors"/>
    <property type="match status" value="1"/>
</dbReference>
<evidence type="ECO:0000256" key="1">
    <source>
        <dbReference type="ARBA" id="ARBA00010641"/>
    </source>
</evidence>
<dbReference type="Gene3D" id="1.10.1740.10">
    <property type="match status" value="1"/>
</dbReference>
<keyword evidence="8" id="KW-1185">Reference proteome</keyword>
<sequence length="196" mass="22967">MNDIETNKYELIRRFSEGDEKAFLQIFNSYHKKIFPFVQKYVHSSDLAKDLTQEVFVKIWEQREKLSEIKAFKSYLFTVAKNHTLNALKKASRSQEVMGEIVEAYLVGNNTTEEKLLDKEYLFYLNKALAQLPERSREIFRLCREQKKTYEEVASIMGISRNAVKNHMVLSMKHLRKSVEGELGISLSILIVAFFK</sequence>
<reference evidence="8" key="1">
    <citation type="journal article" date="2019" name="Int. J. Syst. Evol. Microbiol.">
        <title>The Global Catalogue of Microorganisms (GCM) 10K type strain sequencing project: providing services to taxonomists for standard genome sequencing and annotation.</title>
        <authorList>
            <consortium name="The Broad Institute Genomics Platform"/>
            <consortium name="The Broad Institute Genome Sequencing Center for Infectious Disease"/>
            <person name="Wu L."/>
            <person name="Ma J."/>
        </authorList>
    </citation>
    <scope>NUCLEOTIDE SEQUENCE [LARGE SCALE GENOMIC DNA]</scope>
    <source>
        <strain evidence="8">CCUG 53762</strain>
    </source>
</reference>
<dbReference type="Gene3D" id="1.10.10.10">
    <property type="entry name" value="Winged helix-like DNA-binding domain superfamily/Winged helix DNA-binding domain"/>
    <property type="match status" value="1"/>
</dbReference>
<dbReference type="Proteomes" id="UP001597118">
    <property type="component" value="Unassembled WGS sequence"/>
</dbReference>
<dbReference type="EMBL" id="JBHUDG010000015">
    <property type="protein sequence ID" value="MFD1630271.1"/>
    <property type="molecule type" value="Genomic_DNA"/>
</dbReference>
<keyword evidence="3" id="KW-0731">Sigma factor</keyword>
<dbReference type="NCBIfam" id="TIGR02985">
    <property type="entry name" value="Sig70_bacteroi1"/>
    <property type="match status" value="1"/>
</dbReference>
<protein>
    <submittedName>
        <fullName evidence="7">RNA polymerase sigma factor</fullName>
    </submittedName>
</protein>
<dbReference type="SUPFAM" id="SSF88659">
    <property type="entry name" value="Sigma3 and sigma4 domains of RNA polymerase sigma factors"/>
    <property type="match status" value="1"/>
</dbReference>
<dbReference type="InterPro" id="IPR007627">
    <property type="entry name" value="RNA_pol_sigma70_r2"/>
</dbReference>
<dbReference type="InterPro" id="IPR013249">
    <property type="entry name" value="RNA_pol_sigma70_r4_t2"/>
</dbReference>
<evidence type="ECO:0000313" key="7">
    <source>
        <dbReference type="EMBL" id="MFD1630271.1"/>
    </source>
</evidence>
<dbReference type="InterPro" id="IPR013324">
    <property type="entry name" value="RNA_pol_sigma_r3/r4-like"/>
</dbReference>
<accession>A0ABW4IC05</accession>
<name>A0ABW4IC05_9SPHI</name>
<comment type="caution">
    <text evidence="7">The sequence shown here is derived from an EMBL/GenBank/DDBJ whole genome shotgun (WGS) entry which is preliminary data.</text>
</comment>
<organism evidence="7 8">
    <name type="scientific">Pseudopedobacter beijingensis</name>
    <dbReference type="NCBI Taxonomy" id="1207056"/>
    <lineage>
        <taxon>Bacteria</taxon>
        <taxon>Pseudomonadati</taxon>
        <taxon>Bacteroidota</taxon>
        <taxon>Sphingobacteriia</taxon>
        <taxon>Sphingobacteriales</taxon>
        <taxon>Sphingobacteriaceae</taxon>
        <taxon>Pseudopedobacter</taxon>
    </lineage>
</organism>
<dbReference type="PANTHER" id="PTHR43133:SF46">
    <property type="entry name" value="RNA POLYMERASE SIGMA-70 FACTOR ECF SUBFAMILY"/>
    <property type="match status" value="1"/>
</dbReference>
<dbReference type="InterPro" id="IPR036388">
    <property type="entry name" value="WH-like_DNA-bd_sf"/>
</dbReference>
<comment type="similarity">
    <text evidence="1">Belongs to the sigma-70 factor family. ECF subfamily.</text>
</comment>
<evidence type="ECO:0000259" key="5">
    <source>
        <dbReference type="Pfam" id="PF04542"/>
    </source>
</evidence>
<evidence type="ECO:0000256" key="2">
    <source>
        <dbReference type="ARBA" id="ARBA00023015"/>
    </source>
</evidence>
<dbReference type="Pfam" id="PF08281">
    <property type="entry name" value="Sigma70_r4_2"/>
    <property type="match status" value="1"/>
</dbReference>
<keyword evidence="2" id="KW-0805">Transcription regulation</keyword>
<dbReference type="CDD" id="cd06171">
    <property type="entry name" value="Sigma70_r4"/>
    <property type="match status" value="1"/>
</dbReference>
<dbReference type="InterPro" id="IPR013325">
    <property type="entry name" value="RNA_pol_sigma_r2"/>
</dbReference>
<keyword evidence="4" id="KW-0804">Transcription</keyword>
<dbReference type="RefSeq" id="WP_379662647.1">
    <property type="nucleotide sequence ID" value="NZ_JBHUDG010000015.1"/>
</dbReference>
<evidence type="ECO:0000313" key="8">
    <source>
        <dbReference type="Proteomes" id="UP001597118"/>
    </source>
</evidence>
<dbReference type="NCBIfam" id="TIGR02937">
    <property type="entry name" value="sigma70-ECF"/>
    <property type="match status" value="1"/>
</dbReference>
<feature type="domain" description="RNA polymerase sigma-70 region 2" evidence="5">
    <location>
        <begin position="27"/>
        <end position="93"/>
    </location>
</feature>
<evidence type="ECO:0000256" key="4">
    <source>
        <dbReference type="ARBA" id="ARBA00023163"/>
    </source>
</evidence>
<dbReference type="InterPro" id="IPR014327">
    <property type="entry name" value="RNA_pol_sigma70_bacteroid"/>
</dbReference>
<feature type="domain" description="RNA polymerase sigma factor 70 region 4 type 2" evidence="6">
    <location>
        <begin position="124"/>
        <end position="175"/>
    </location>
</feature>